<reference evidence="9 10" key="1">
    <citation type="submission" date="2024-09" db="EMBL/GenBank/DDBJ databases">
        <authorList>
            <person name="Lee S.D."/>
        </authorList>
    </citation>
    <scope>NUCLEOTIDE SEQUENCE [LARGE SCALE GENOMIC DNA]</scope>
    <source>
        <strain evidence="9 10">N8-3</strain>
    </source>
</reference>
<evidence type="ECO:0000256" key="3">
    <source>
        <dbReference type="ARBA" id="ARBA00022982"/>
    </source>
</evidence>
<evidence type="ECO:0000256" key="1">
    <source>
        <dbReference type="ARBA" id="ARBA00008987"/>
    </source>
</evidence>
<dbReference type="PROSITE" id="PS51352">
    <property type="entry name" value="THIOREDOXIN_2"/>
    <property type="match status" value="1"/>
</dbReference>
<dbReference type="EMBL" id="JBHFAB010000008">
    <property type="protein sequence ID" value="MFC1417585.1"/>
    <property type="molecule type" value="Genomic_DNA"/>
</dbReference>
<organism evidence="9 10">
    <name type="scientific">Streptacidiphilus cavernicola</name>
    <dbReference type="NCBI Taxonomy" id="3342716"/>
    <lineage>
        <taxon>Bacteria</taxon>
        <taxon>Bacillati</taxon>
        <taxon>Actinomycetota</taxon>
        <taxon>Actinomycetes</taxon>
        <taxon>Kitasatosporales</taxon>
        <taxon>Streptomycetaceae</taxon>
        <taxon>Streptacidiphilus</taxon>
    </lineage>
</organism>
<dbReference type="PANTHER" id="PTHR45663">
    <property type="entry name" value="GEO12009P1"/>
    <property type="match status" value="1"/>
</dbReference>
<evidence type="ECO:0000256" key="7">
    <source>
        <dbReference type="PIRNR" id="PIRNR000077"/>
    </source>
</evidence>
<comment type="caution">
    <text evidence="9">The sequence shown here is derived from an EMBL/GenBank/DDBJ whole genome shotgun (WGS) entry which is preliminary data.</text>
</comment>
<feature type="domain" description="Thioredoxin" evidence="8">
    <location>
        <begin position="1"/>
        <end position="109"/>
    </location>
</feature>
<evidence type="ECO:0000256" key="6">
    <source>
        <dbReference type="NCBIfam" id="TIGR01068"/>
    </source>
</evidence>
<proteinExistence type="inferred from homology"/>
<dbReference type="PIRSF" id="PIRSF000077">
    <property type="entry name" value="Thioredoxin"/>
    <property type="match status" value="1"/>
</dbReference>
<comment type="similarity">
    <text evidence="1 7">Belongs to the thioredoxin family.</text>
</comment>
<evidence type="ECO:0000256" key="2">
    <source>
        <dbReference type="ARBA" id="ARBA00022448"/>
    </source>
</evidence>
<dbReference type="PROSITE" id="PS00194">
    <property type="entry name" value="THIOREDOXIN_1"/>
    <property type="match status" value="1"/>
</dbReference>
<keyword evidence="10" id="KW-1185">Reference proteome</keyword>
<accession>A0ABV6VUW7</accession>
<dbReference type="RefSeq" id="WP_380535831.1">
    <property type="nucleotide sequence ID" value="NZ_JBHFAB010000008.1"/>
</dbReference>
<dbReference type="InterPro" id="IPR017937">
    <property type="entry name" value="Thioredoxin_CS"/>
</dbReference>
<gene>
    <name evidence="9" type="primary">trxA</name>
    <name evidence="9" type="ORF">ACEZDE_13105</name>
</gene>
<dbReference type="CDD" id="cd02947">
    <property type="entry name" value="TRX_family"/>
    <property type="match status" value="1"/>
</dbReference>
<keyword evidence="3" id="KW-0249">Electron transport</keyword>
<dbReference type="Pfam" id="PF00085">
    <property type="entry name" value="Thioredoxin"/>
    <property type="match status" value="1"/>
</dbReference>
<dbReference type="InterPro" id="IPR036249">
    <property type="entry name" value="Thioredoxin-like_sf"/>
</dbReference>
<dbReference type="InterPro" id="IPR005746">
    <property type="entry name" value="Thioredoxin"/>
</dbReference>
<evidence type="ECO:0000259" key="8">
    <source>
        <dbReference type="PROSITE" id="PS51352"/>
    </source>
</evidence>
<protein>
    <recommendedName>
        <fullName evidence="6 7">Thioredoxin</fullName>
    </recommendedName>
</protein>
<dbReference type="Proteomes" id="UP001592531">
    <property type="component" value="Unassembled WGS sequence"/>
</dbReference>
<keyword evidence="2" id="KW-0813">Transport</keyword>
<evidence type="ECO:0000313" key="10">
    <source>
        <dbReference type="Proteomes" id="UP001592531"/>
    </source>
</evidence>
<name>A0ABV6VUW7_9ACTN</name>
<evidence type="ECO:0000256" key="4">
    <source>
        <dbReference type="ARBA" id="ARBA00023157"/>
    </source>
</evidence>
<dbReference type="NCBIfam" id="TIGR01068">
    <property type="entry name" value="thioredoxin"/>
    <property type="match status" value="1"/>
</dbReference>
<sequence>MAGATITVTDDTFDAEVLKSDKPVLVDFWATWCGPCRQVAPALEEIAAEFGDKITIAKLDIDANPAVPAKYGVLSIPTLNVYQNGEVVKTIVGAKPKSALMRDLAPFILGDEG</sequence>
<dbReference type="PRINTS" id="PR00421">
    <property type="entry name" value="THIOREDOXIN"/>
</dbReference>
<dbReference type="Gene3D" id="3.40.30.10">
    <property type="entry name" value="Glutaredoxin"/>
    <property type="match status" value="1"/>
</dbReference>
<keyword evidence="5" id="KW-0676">Redox-active center</keyword>
<dbReference type="SUPFAM" id="SSF52833">
    <property type="entry name" value="Thioredoxin-like"/>
    <property type="match status" value="1"/>
</dbReference>
<dbReference type="InterPro" id="IPR013766">
    <property type="entry name" value="Thioredoxin_domain"/>
</dbReference>
<keyword evidence="4" id="KW-1015">Disulfide bond</keyword>
<evidence type="ECO:0000313" key="9">
    <source>
        <dbReference type="EMBL" id="MFC1417585.1"/>
    </source>
</evidence>
<dbReference type="PANTHER" id="PTHR45663:SF11">
    <property type="entry name" value="GEO12009P1"/>
    <property type="match status" value="1"/>
</dbReference>
<evidence type="ECO:0000256" key="5">
    <source>
        <dbReference type="ARBA" id="ARBA00023284"/>
    </source>
</evidence>